<keyword evidence="1" id="KW-0812">Transmembrane</keyword>
<dbReference type="EMBL" id="CP026923">
    <property type="protein sequence ID" value="AVG24100.1"/>
    <property type="molecule type" value="Genomic_DNA"/>
</dbReference>
<organism evidence="2 3">
    <name type="scientific">Pontimonas salivibrio</name>
    <dbReference type="NCBI Taxonomy" id="1159327"/>
    <lineage>
        <taxon>Bacteria</taxon>
        <taxon>Bacillati</taxon>
        <taxon>Actinomycetota</taxon>
        <taxon>Actinomycetes</taxon>
        <taxon>Micrococcales</taxon>
        <taxon>Microbacteriaceae</taxon>
        <taxon>Pontimonas</taxon>
    </lineage>
</organism>
<dbReference type="Proteomes" id="UP000243077">
    <property type="component" value="Chromosome"/>
</dbReference>
<evidence type="ECO:0000256" key="1">
    <source>
        <dbReference type="SAM" id="Phobius"/>
    </source>
</evidence>
<feature type="transmembrane region" description="Helical" evidence="1">
    <location>
        <begin position="24"/>
        <end position="43"/>
    </location>
</feature>
<keyword evidence="3" id="KW-1185">Reference proteome</keyword>
<sequence length="46" mass="5108">MSDNPNSEGRSPEASRRLVTNWRIVGWVVAILMIVVVAGPQIIDLF</sequence>
<dbReference type="AlphaFoldDB" id="A0A2L2BR09"/>
<name>A0A2L2BR09_9MICO</name>
<keyword evidence="1" id="KW-1133">Transmembrane helix</keyword>
<gene>
    <name evidence="2" type="ORF">C3B54_111139</name>
</gene>
<evidence type="ECO:0000313" key="2">
    <source>
        <dbReference type="EMBL" id="AVG24100.1"/>
    </source>
</evidence>
<dbReference type="RefSeq" id="WP_158665557.1">
    <property type="nucleotide sequence ID" value="NZ_CP026923.1"/>
</dbReference>
<reference evidence="2 3" key="1">
    <citation type="submission" date="2018-02" db="EMBL/GenBank/DDBJ databases">
        <title>Complete genome of the streamlined marine actinobacterium Pontimonas salivibrio CL-TW6 adapted to coastal planktonic lifestype.</title>
        <authorList>
            <person name="Cho B.C."/>
            <person name="Hardies S.C."/>
            <person name="Jang G.I."/>
            <person name="Hwang C.Y."/>
        </authorList>
    </citation>
    <scope>NUCLEOTIDE SEQUENCE [LARGE SCALE GENOMIC DNA]</scope>
    <source>
        <strain evidence="2 3">CL-TW6</strain>
    </source>
</reference>
<proteinExistence type="predicted"/>
<accession>A0A2L2BR09</accession>
<dbReference type="KEGG" id="psai:C3B54_111139"/>
<keyword evidence="1" id="KW-0472">Membrane</keyword>
<protein>
    <submittedName>
        <fullName evidence="2">Uncharacterized protein</fullName>
    </submittedName>
</protein>
<evidence type="ECO:0000313" key="3">
    <source>
        <dbReference type="Proteomes" id="UP000243077"/>
    </source>
</evidence>